<protein>
    <submittedName>
        <fullName evidence="1">Uncharacterized protein</fullName>
    </submittedName>
</protein>
<evidence type="ECO:0000313" key="1">
    <source>
        <dbReference type="EMBL" id="SFA87349.1"/>
    </source>
</evidence>
<organism evidence="1 2">
    <name type="scientific">Poseidonocella pacifica</name>
    <dbReference type="NCBI Taxonomy" id="871651"/>
    <lineage>
        <taxon>Bacteria</taxon>
        <taxon>Pseudomonadati</taxon>
        <taxon>Pseudomonadota</taxon>
        <taxon>Alphaproteobacteria</taxon>
        <taxon>Rhodobacterales</taxon>
        <taxon>Roseobacteraceae</taxon>
        <taxon>Poseidonocella</taxon>
    </lineage>
</organism>
<gene>
    <name evidence="1" type="ORF">SAMN05421688_1373</name>
</gene>
<proteinExistence type="predicted"/>
<evidence type="ECO:0000313" key="2">
    <source>
        <dbReference type="Proteomes" id="UP000198796"/>
    </source>
</evidence>
<reference evidence="1 2" key="1">
    <citation type="submission" date="2016-10" db="EMBL/GenBank/DDBJ databases">
        <authorList>
            <person name="de Groot N.N."/>
        </authorList>
    </citation>
    <scope>NUCLEOTIDE SEQUENCE [LARGE SCALE GENOMIC DNA]</scope>
    <source>
        <strain evidence="1 2">DSM 29316</strain>
    </source>
</reference>
<dbReference type="Proteomes" id="UP000198796">
    <property type="component" value="Unassembled WGS sequence"/>
</dbReference>
<sequence length="96" mass="11304">MSRSSDWVYRYKEQIQRSIDERPTSGKDALFDLRDLVSAEAWNEVASAYLKPTREFARRMISYPNCVDPVFHRVQSRMILGETDGTVNPLFRRMED</sequence>
<dbReference type="EMBL" id="FOJU01000002">
    <property type="protein sequence ID" value="SFA87349.1"/>
    <property type="molecule type" value="Genomic_DNA"/>
</dbReference>
<keyword evidence="2" id="KW-1185">Reference proteome</keyword>
<dbReference type="AlphaFoldDB" id="A0A1I0WF13"/>
<name>A0A1I0WF13_9RHOB</name>
<dbReference type="RefSeq" id="WP_092062192.1">
    <property type="nucleotide sequence ID" value="NZ_FOJU01000002.1"/>
</dbReference>
<dbReference type="STRING" id="871651.SAMN05421688_1373"/>
<accession>A0A1I0WF13</accession>